<dbReference type="RefSeq" id="WP_338686313.1">
    <property type="nucleotide sequence ID" value="NZ_AP024702.1"/>
</dbReference>
<feature type="repeat" description="TPR" evidence="1">
    <location>
        <begin position="66"/>
        <end position="99"/>
    </location>
</feature>
<keyword evidence="1" id="KW-0802">TPR repeat</keyword>
<dbReference type="PROSITE" id="PS50005">
    <property type="entry name" value="TPR"/>
    <property type="match status" value="1"/>
</dbReference>
<accession>A0ABM7RG95</accession>
<reference evidence="2 3" key="1">
    <citation type="submission" date="2021-06" db="EMBL/GenBank/DDBJ databases">
        <title>Complete genome of Haloferula helveola possessing various polysaccharide degrading enzymes.</title>
        <authorList>
            <person name="Takami H."/>
            <person name="Huang C."/>
            <person name="Hamasaki K."/>
        </authorList>
    </citation>
    <scope>NUCLEOTIDE SEQUENCE [LARGE SCALE GENOMIC DNA]</scope>
    <source>
        <strain evidence="2 3">CN-1</strain>
    </source>
</reference>
<sequence>MKIAAVFVLSSGFWLTADQQGQRAFDGGRFDAAAENFEDPMWKGAAYYRAGEFKSAQAAFARLDTAEAHYNRGNCLIFLGQYDDAMASYDRALARVPGWQEARDNRNIALARAERMQQEGGEMGDQQIGADEIVFDKKKSGGEDTSVAGEQATDSASMQAMWLRRVQTEPADFLKAKFAYQIRFEEEVGP</sequence>
<keyword evidence="3" id="KW-1185">Reference proteome</keyword>
<dbReference type="SMART" id="SM00028">
    <property type="entry name" value="TPR"/>
    <property type="match status" value="1"/>
</dbReference>
<evidence type="ECO:0000256" key="1">
    <source>
        <dbReference type="PROSITE-ProRule" id="PRU00339"/>
    </source>
</evidence>
<dbReference type="Pfam" id="PF00515">
    <property type="entry name" value="TPR_1"/>
    <property type="match status" value="1"/>
</dbReference>
<dbReference type="InterPro" id="IPR019734">
    <property type="entry name" value="TPR_rpt"/>
</dbReference>
<dbReference type="Proteomes" id="UP001374893">
    <property type="component" value="Chromosome"/>
</dbReference>
<evidence type="ECO:0000313" key="3">
    <source>
        <dbReference type="Proteomes" id="UP001374893"/>
    </source>
</evidence>
<dbReference type="Gene3D" id="1.25.40.10">
    <property type="entry name" value="Tetratricopeptide repeat domain"/>
    <property type="match status" value="1"/>
</dbReference>
<evidence type="ECO:0000313" key="2">
    <source>
        <dbReference type="EMBL" id="BCX49628.1"/>
    </source>
</evidence>
<dbReference type="EMBL" id="AP024702">
    <property type="protein sequence ID" value="BCX49628.1"/>
    <property type="molecule type" value="Genomic_DNA"/>
</dbReference>
<gene>
    <name evidence="2" type="ORF">HAHE_35360</name>
</gene>
<proteinExistence type="predicted"/>
<dbReference type="InterPro" id="IPR011990">
    <property type="entry name" value="TPR-like_helical_dom_sf"/>
</dbReference>
<name>A0ABM7RG95_9BACT</name>
<organism evidence="2 3">
    <name type="scientific">Haloferula helveola</name>
    <dbReference type="NCBI Taxonomy" id="490095"/>
    <lineage>
        <taxon>Bacteria</taxon>
        <taxon>Pseudomonadati</taxon>
        <taxon>Verrucomicrobiota</taxon>
        <taxon>Verrucomicrobiia</taxon>
        <taxon>Verrucomicrobiales</taxon>
        <taxon>Verrucomicrobiaceae</taxon>
        <taxon>Haloferula</taxon>
    </lineage>
</organism>
<dbReference type="PROSITE" id="PS50293">
    <property type="entry name" value="TPR_REGION"/>
    <property type="match status" value="1"/>
</dbReference>
<dbReference type="SUPFAM" id="SSF48452">
    <property type="entry name" value="TPR-like"/>
    <property type="match status" value="1"/>
</dbReference>
<protein>
    <submittedName>
        <fullName evidence="2">vonWillebr and factor type A domain-containing protein</fullName>
    </submittedName>
</protein>